<reference evidence="2" key="1">
    <citation type="submission" date="2021-04" db="EMBL/GenBank/DDBJ databases">
        <title>Genome based classification of Actinospica acidithermotolerans sp. nov., an actinobacterium isolated from an Indonesian hot spring.</title>
        <authorList>
            <person name="Kusuma A.B."/>
            <person name="Putra K.E."/>
            <person name="Nafisah S."/>
            <person name="Loh J."/>
            <person name="Nouioui I."/>
            <person name="Goodfellow M."/>
        </authorList>
    </citation>
    <scope>NUCLEOTIDE SEQUENCE</scope>
    <source>
        <strain evidence="2">CSCA 57</strain>
    </source>
</reference>
<evidence type="ECO:0000313" key="2">
    <source>
        <dbReference type="EMBL" id="MBR7836065.1"/>
    </source>
</evidence>
<dbReference type="Gene3D" id="2.60.120.200">
    <property type="match status" value="1"/>
</dbReference>
<protein>
    <recommendedName>
        <fullName evidence="4">DUF1349 domain-containing protein</fullName>
    </recommendedName>
</protein>
<proteinExistence type="predicted"/>
<feature type="transmembrane region" description="Helical" evidence="1">
    <location>
        <begin position="493"/>
        <end position="517"/>
    </location>
</feature>
<gene>
    <name evidence="2" type="ORF">KDL01_22505</name>
</gene>
<evidence type="ECO:0000256" key="1">
    <source>
        <dbReference type="SAM" id="Phobius"/>
    </source>
</evidence>
<dbReference type="Proteomes" id="UP000675781">
    <property type="component" value="Unassembled WGS sequence"/>
</dbReference>
<keyword evidence="3" id="KW-1185">Reference proteome</keyword>
<accession>A0A941ERD6</accession>
<keyword evidence="1" id="KW-0472">Membrane</keyword>
<evidence type="ECO:0000313" key="3">
    <source>
        <dbReference type="Proteomes" id="UP000675781"/>
    </source>
</evidence>
<name>A0A941ERD6_9ACTN</name>
<keyword evidence="1" id="KW-0812">Transmembrane</keyword>
<keyword evidence="1" id="KW-1133">Transmembrane helix</keyword>
<feature type="transmembrane region" description="Helical" evidence="1">
    <location>
        <begin position="404"/>
        <end position="423"/>
    </location>
</feature>
<feature type="transmembrane region" description="Helical" evidence="1">
    <location>
        <begin position="356"/>
        <end position="384"/>
    </location>
</feature>
<sequence length="522" mass="53155">MRSTTRRPDFAPVLRSEWVKFRTVRGWLIGLALAAVLCATFTFLVANGNNSNFQPHVPTGQGGEAVADTYYVLDQPLTGDGTVTARITSLTGVISTAPSNEAASQANPGDAASGFANTRPGLAGWAKAGILLTPSTAQGSAYAAVMATGSHGDRFQYDYTHDTAGSPGSVSATAPHWLRLTRTGDTVTGYDSANGTSWSEIATAHLAALPVTVTVGLFTTSPMTFQTSSSGARTMATATFDHVTLQGQAASDVAGTAAAWHGQNIGGGPQDYYPTLANGTSRQAGGSMVLSGSGDIAPAVLAAELGATTAPATLQLGLIVALIALIVIAAMFVTAEYRRGLIRTTFAATPHRARVLGAKVVVAGGVAFAATGLAVAVAIPLAAYVLTAKSTYVFPAGAATDLRVIVGSALLASLTAVGVLALATLLRTSAAAITIGITVFVLPGIFSAAAPASGGERWLYEFTPAAALSVLQTFPTAGQVEYPYTLANGYYPLAPWAGLAVLAAYTGLALTAAALLLKRRDA</sequence>
<comment type="caution">
    <text evidence="2">The sequence shown here is derived from an EMBL/GenBank/DDBJ whole genome shotgun (WGS) entry which is preliminary data.</text>
</comment>
<dbReference type="EMBL" id="JAGSOG010000123">
    <property type="protein sequence ID" value="MBR7836065.1"/>
    <property type="molecule type" value="Genomic_DNA"/>
</dbReference>
<feature type="transmembrane region" description="Helical" evidence="1">
    <location>
        <begin position="430"/>
        <end position="450"/>
    </location>
</feature>
<dbReference type="AlphaFoldDB" id="A0A941ERD6"/>
<feature type="transmembrane region" description="Helical" evidence="1">
    <location>
        <begin position="24"/>
        <end position="46"/>
    </location>
</feature>
<dbReference type="RefSeq" id="WP_212530553.1">
    <property type="nucleotide sequence ID" value="NZ_JAGSOG010000123.1"/>
</dbReference>
<feature type="transmembrane region" description="Helical" evidence="1">
    <location>
        <begin position="314"/>
        <end position="335"/>
    </location>
</feature>
<evidence type="ECO:0008006" key="4">
    <source>
        <dbReference type="Google" id="ProtNLM"/>
    </source>
</evidence>
<organism evidence="2 3">
    <name type="scientific">Actinospica durhamensis</name>
    <dbReference type="NCBI Taxonomy" id="1508375"/>
    <lineage>
        <taxon>Bacteria</taxon>
        <taxon>Bacillati</taxon>
        <taxon>Actinomycetota</taxon>
        <taxon>Actinomycetes</taxon>
        <taxon>Catenulisporales</taxon>
        <taxon>Actinospicaceae</taxon>
        <taxon>Actinospica</taxon>
    </lineage>
</organism>